<dbReference type="RefSeq" id="XP_018140063.1">
    <property type="nucleotide sequence ID" value="XM_018291913.1"/>
</dbReference>
<dbReference type="KEGG" id="pchm:VFPPC_14143"/>
<reference evidence="2 3" key="1">
    <citation type="journal article" date="2016" name="PLoS Pathog.">
        <title>Biosynthesis of antibiotic leucinostatins in bio-control fungus Purpureocillium lilacinum and their inhibition on phytophthora revealed by genome mining.</title>
        <authorList>
            <person name="Wang G."/>
            <person name="Liu Z."/>
            <person name="Lin R."/>
            <person name="Li E."/>
            <person name="Mao Z."/>
            <person name="Ling J."/>
            <person name="Yang Y."/>
            <person name="Yin W.B."/>
            <person name="Xie B."/>
        </authorList>
    </citation>
    <scope>NUCLEOTIDE SEQUENCE [LARGE SCALE GENOMIC DNA]</scope>
    <source>
        <strain evidence="2">170</strain>
    </source>
</reference>
<feature type="region of interest" description="Disordered" evidence="1">
    <location>
        <begin position="1"/>
        <end position="76"/>
    </location>
</feature>
<dbReference type="AlphaFoldDB" id="A0A179FB78"/>
<evidence type="ECO:0000313" key="3">
    <source>
        <dbReference type="Proteomes" id="UP000078397"/>
    </source>
</evidence>
<accession>A0A179FB78</accession>
<protein>
    <submittedName>
        <fullName evidence="2">Uncharacterized protein</fullName>
    </submittedName>
</protein>
<evidence type="ECO:0000256" key="1">
    <source>
        <dbReference type="SAM" id="MobiDB-lite"/>
    </source>
</evidence>
<dbReference type="EMBL" id="LSBJ02000007">
    <property type="protein sequence ID" value="OAQ62359.1"/>
    <property type="molecule type" value="Genomic_DNA"/>
</dbReference>
<organism evidence="2 3">
    <name type="scientific">Pochonia chlamydosporia 170</name>
    <dbReference type="NCBI Taxonomy" id="1380566"/>
    <lineage>
        <taxon>Eukaryota</taxon>
        <taxon>Fungi</taxon>
        <taxon>Dikarya</taxon>
        <taxon>Ascomycota</taxon>
        <taxon>Pezizomycotina</taxon>
        <taxon>Sordariomycetes</taxon>
        <taxon>Hypocreomycetidae</taxon>
        <taxon>Hypocreales</taxon>
        <taxon>Clavicipitaceae</taxon>
        <taxon>Pochonia</taxon>
    </lineage>
</organism>
<proteinExistence type="predicted"/>
<dbReference type="Proteomes" id="UP000078397">
    <property type="component" value="Unassembled WGS sequence"/>
</dbReference>
<comment type="caution">
    <text evidence="2">The sequence shown here is derived from an EMBL/GenBank/DDBJ whole genome shotgun (WGS) entry which is preliminary data.</text>
</comment>
<name>A0A179FB78_METCM</name>
<dbReference type="GeneID" id="28855907"/>
<keyword evidence="3" id="KW-1185">Reference proteome</keyword>
<feature type="compositionally biased region" description="Polar residues" evidence="1">
    <location>
        <begin position="1"/>
        <end position="14"/>
    </location>
</feature>
<evidence type="ECO:0000313" key="2">
    <source>
        <dbReference type="EMBL" id="OAQ62359.1"/>
    </source>
</evidence>
<gene>
    <name evidence="2" type="ORF">VFPPC_14143</name>
</gene>
<sequence length="98" mass="10273">MLDFTHNNEQNRTEAQLPLGPPNTDPEPAEVIVDPGAGGPDPSGSHPGTPPESPSVSLCGIGGSSPGRKGKCNPQWVRSGKERVVYKWAITGKVKSDT</sequence>